<proteinExistence type="predicted"/>
<reference evidence="1" key="1">
    <citation type="submission" date="2014-11" db="EMBL/GenBank/DDBJ databases">
        <authorList>
            <person name="Amaro Gonzalez C."/>
        </authorList>
    </citation>
    <scope>NUCLEOTIDE SEQUENCE</scope>
</reference>
<sequence length="48" mass="5021">MNKGKEERKSDGQNEACARTGAGLIGQPASEVPSQLRRYCVAQTGAVG</sequence>
<protein>
    <submittedName>
        <fullName evidence="1">Uncharacterized protein</fullName>
    </submittedName>
</protein>
<organism evidence="1">
    <name type="scientific">Anguilla anguilla</name>
    <name type="common">European freshwater eel</name>
    <name type="synonym">Muraena anguilla</name>
    <dbReference type="NCBI Taxonomy" id="7936"/>
    <lineage>
        <taxon>Eukaryota</taxon>
        <taxon>Metazoa</taxon>
        <taxon>Chordata</taxon>
        <taxon>Craniata</taxon>
        <taxon>Vertebrata</taxon>
        <taxon>Euteleostomi</taxon>
        <taxon>Actinopterygii</taxon>
        <taxon>Neopterygii</taxon>
        <taxon>Teleostei</taxon>
        <taxon>Anguilliformes</taxon>
        <taxon>Anguillidae</taxon>
        <taxon>Anguilla</taxon>
    </lineage>
</organism>
<evidence type="ECO:0000313" key="1">
    <source>
        <dbReference type="EMBL" id="JAH61082.1"/>
    </source>
</evidence>
<name>A0A0E9U5Q9_ANGAN</name>
<dbReference type="EMBL" id="GBXM01047495">
    <property type="protein sequence ID" value="JAH61082.1"/>
    <property type="molecule type" value="Transcribed_RNA"/>
</dbReference>
<accession>A0A0E9U5Q9</accession>
<dbReference type="AlphaFoldDB" id="A0A0E9U5Q9"/>
<reference evidence="1" key="2">
    <citation type="journal article" date="2015" name="Fish Shellfish Immunol.">
        <title>Early steps in the European eel (Anguilla anguilla)-Vibrio vulnificus interaction in the gills: Role of the RtxA13 toxin.</title>
        <authorList>
            <person name="Callol A."/>
            <person name="Pajuelo D."/>
            <person name="Ebbesson L."/>
            <person name="Teles M."/>
            <person name="MacKenzie S."/>
            <person name="Amaro C."/>
        </authorList>
    </citation>
    <scope>NUCLEOTIDE SEQUENCE</scope>
</reference>